<dbReference type="PANTHER" id="PTHR30266">
    <property type="entry name" value="MECHANOSENSITIVE CHANNEL MSCL"/>
    <property type="match status" value="1"/>
</dbReference>
<sequence length="101" mass="10796">MRGFIEFLKTKGVVGMAVGFVIGTQVSSVVTSLVNNVINPLLGVVLGFASNLSEASYTVGGAKVMWGSFVNTLVNFLIIAFLVYLIFKAFGLDSNSKSKKR</sequence>
<evidence type="ECO:0008006" key="8">
    <source>
        <dbReference type="Google" id="ProtNLM"/>
    </source>
</evidence>
<dbReference type="InterPro" id="IPR036019">
    <property type="entry name" value="MscL_channel"/>
</dbReference>
<dbReference type="SUPFAM" id="SSF81330">
    <property type="entry name" value="Gated mechanosensitive channel"/>
    <property type="match status" value="1"/>
</dbReference>
<feature type="transmembrane region" description="Helical" evidence="5">
    <location>
        <begin position="73"/>
        <end position="92"/>
    </location>
</feature>
<keyword evidence="4 5" id="KW-0472">Membrane</keyword>
<evidence type="ECO:0000256" key="3">
    <source>
        <dbReference type="ARBA" id="ARBA00022989"/>
    </source>
</evidence>
<accession>A0A1F4UU01</accession>
<dbReference type="STRING" id="1802617.A2886_02755"/>
<dbReference type="GO" id="GO:0016020">
    <property type="term" value="C:membrane"/>
    <property type="evidence" value="ECO:0007669"/>
    <property type="project" value="UniProtKB-SubCell"/>
</dbReference>
<proteinExistence type="predicted"/>
<evidence type="ECO:0000256" key="1">
    <source>
        <dbReference type="ARBA" id="ARBA00004141"/>
    </source>
</evidence>
<organism evidence="6 7">
    <name type="scientific">candidate division WWE3 bacterium RIFCSPHIGHO2_01_FULL_42_13</name>
    <dbReference type="NCBI Taxonomy" id="1802617"/>
    <lineage>
        <taxon>Bacteria</taxon>
        <taxon>Katanobacteria</taxon>
    </lineage>
</organism>
<dbReference type="InterPro" id="IPR037673">
    <property type="entry name" value="MSC/AndL"/>
</dbReference>
<dbReference type="Gene3D" id="1.10.1200.120">
    <property type="entry name" value="Large-conductance mechanosensitive channel, MscL, domain 1"/>
    <property type="match status" value="1"/>
</dbReference>
<dbReference type="GO" id="GO:0008381">
    <property type="term" value="F:mechanosensitive monoatomic ion channel activity"/>
    <property type="evidence" value="ECO:0007669"/>
    <property type="project" value="TreeGrafter"/>
</dbReference>
<comment type="subcellular location">
    <subcellularLocation>
        <location evidence="1">Membrane</location>
        <topology evidence="1">Multi-pass membrane protein</topology>
    </subcellularLocation>
</comment>
<feature type="transmembrane region" description="Helical" evidence="5">
    <location>
        <begin position="12"/>
        <end position="34"/>
    </location>
</feature>
<keyword evidence="3 5" id="KW-1133">Transmembrane helix</keyword>
<comment type="caution">
    <text evidence="6">The sequence shown here is derived from an EMBL/GenBank/DDBJ whole genome shotgun (WGS) entry which is preliminary data.</text>
</comment>
<name>A0A1F4UU01_UNCKA</name>
<evidence type="ECO:0000256" key="2">
    <source>
        <dbReference type="ARBA" id="ARBA00022692"/>
    </source>
</evidence>
<dbReference type="Proteomes" id="UP000176608">
    <property type="component" value="Unassembled WGS sequence"/>
</dbReference>
<reference evidence="6 7" key="1">
    <citation type="journal article" date="2016" name="Nat. Commun.">
        <title>Thousands of microbial genomes shed light on interconnected biogeochemical processes in an aquifer system.</title>
        <authorList>
            <person name="Anantharaman K."/>
            <person name="Brown C.T."/>
            <person name="Hug L.A."/>
            <person name="Sharon I."/>
            <person name="Castelle C.J."/>
            <person name="Probst A.J."/>
            <person name="Thomas B.C."/>
            <person name="Singh A."/>
            <person name="Wilkins M.J."/>
            <person name="Karaoz U."/>
            <person name="Brodie E.L."/>
            <person name="Williams K.H."/>
            <person name="Hubbard S.S."/>
            <person name="Banfield J.F."/>
        </authorList>
    </citation>
    <scope>NUCLEOTIDE SEQUENCE [LARGE SCALE GENOMIC DNA]</scope>
</reference>
<dbReference type="AlphaFoldDB" id="A0A1F4UU01"/>
<evidence type="ECO:0000256" key="4">
    <source>
        <dbReference type="ARBA" id="ARBA00023136"/>
    </source>
</evidence>
<dbReference type="EMBL" id="MEVA01000006">
    <property type="protein sequence ID" value="OGC47673.1"/>
    <property type="molecule type" value="Genomic_DNA"/>
</dbReference>
<evidence type="ECO:0000313" key="6">
    <source>
        <dbReference type="EMBL" id="OGC47673.1"/>
    </source>
</evidence>
<keyword evidence="2 5" id="KW-0812">Transmembrane</keyword>
<protein>
    <recommendedName>
        <fullName evidence="8">Mechanosensitive ion channel protein MscL</fullName>
    </recommendedName>
</protein>
<dbReference type="PANTHER" id="PTHR30266:SF2">
    <property type="entry name" value="LARGE-CONDUCTANCE MECHANOSENSITIVE CHANNEL"/>
    <property type="match status" value="1"/>
</dbReference>
<evidence type="ECO:0000256" key="5">
    <source>
        <dbReference type="SAM" id="Phobius"/>
    </source>
</evidence>
<gene>
    <name evidence="6" type="ORF">A2886_02755</name>
</gene>
<evidence type="ECO:0000313" key="7">
    <source>
        <dbReference type="Proteomes" id="UP000176608"/>
    </source>
</evidence>
<dbReference type="Pfam" id="PF01741">
    <property type="entry name" value="MscL"/>
    <property type="match status" value="1"/>
</dbReference>